<name>A0A5B6UJB9_9ROSI</name>
<organism evidence="2 3">
    <name type="scientific">Gossypium australe</name>
    <dbReference type="NCBI Taxonomy" id="47621"/>
    <lineage>
        <taxon>Eukaryota</taxon>
        <taxon>Viridiplantae</taxon>
        <taxon>Streptophyta</taxon>
        <taxon>Embryophyta</taxon>
        <taxon>Tracheophyta</taxon>
        <taxon>Spermatophyta</taxon>
        <taxon>Magnoliopsida</taxon>
        <taxon>eudicotyledons</taxon>
        <taxon>Gunneridae</taxon>
        <taxon>Pentapetalae</taxon>
        <taxon>rosids</taxon>
        <taxon>malvids</taxon>
        <taxon>Malvales</taxon>
        <taxon>Malvaceae</taxon>
        <taxon>Malvoideae</taxon>
        <taxon>Gossypium</taxon>
    </lineage>
</organism>
<dbReference type="EMBL" id="SMMG02000011">
    <property type="protein sequence ID" value="KAA3456997.1"/>
    <property type="molecule type" value="Genomic_DNA"/>
</dbReference>
<dbReference type="AlphaFoldDB" id="A0A5B6UJB9"/>
<keyword evidence="3" id="KW-1185">Reference proteome</keyword>
<proteinExistence type="predicted"/>
<comment type="caution">
    <text evidence="2">The sequence shown here is derived from an EMBL/GenBank/DDBJ whole genome shotgun (WGS) entry which is preliminary data.</text>
</comment>
<evidence type="ECO:0000313" key="2">
    <source>
        <dbReference type="EMBL" id="KAA3456997.1"/>
    </source>
</evidence>
<protein>
    <submittedName>
        <fullName evidence="2">Nuclear distribution protein nudE-like 1-A</fullName>
    </submittedName>
</protein>
<gene>
    <name evidence="2" type="ORF">EPI10_003732</name>
</gene>
<sequence>MSHGNSQMSGGDGYPVEAYDYAGKKAEVARARRLNLQGLDPPEMEGTEETEAKTLPKRRGTKSGKQKTQAEKQRHNESCRRSRLKMKTMHKDRDQELLKLQADHKTIKTELQYHAKKGIEYHEKLQHLMEDNQILRIDLHTMKERLERARQIAVALMAFHGHNFTSFDRAVEWFASQNYAGGGQVSRASGTGLQNVNGLVGSIPVPTINFQPSMVNFDQQMYFGQDNANIAAFTAAGPAYTADHADSSAAGVSTITNPTLVFGSTNNNEKDDDLFSFVTFHLQS</sequence>
<reference evidence="3" key="1">
    <citation type="journal article" date="2019" name="Plant Biotechnol. J.">
        <title>Genome sequencing of the Australian wild diploid species Gossypium australe highlights disease resistance and delayed gland morphogenesis.</title>
        <authorList>
            <person name="Cai Y."/>
            <person name="Cai X."/>
            <person name="Wang Q."/>
            <person name="Wang P."/>
            <person name="Zhang Y."/>
            <person name="Cai C."/>
            <person name="Xu Y."/>
            <person name="Wang K."/>
            <person name="Zhou Z."/>
            <person name="Wang C."/>
            <person name="Geng S."/>
            <person name="Li B."/>
            <person name="Dong Q."/>
            <person name="Hou Y."/>
            <person name="Wang H."/>
            <person name="Ai P."/>
            <person name="Liu Z."/>
            <person name="Yi F."/>
            <person name="Sun M."/>
            <person name="An G."/>
            <person name="Cheng J."/>
            <person name="Zhang Y."/>
            <person name="Shi Q."/>
            <person name="Xie Y."/>
            <person name="Shi X."/>
            <person name="Chang Y."/>
            <person name="Huang F."/>
            <person name="Chen Y."/>
            <person name="Hong S."/>
            <person name="Mi L."/>
            <person name="Sun Q."/>
            <person name="Zhang L."/>
            <person name="Zhou B."/>
            <person name="Peng R."/>
            <person name="Zhang X."/>
            <person name="Liu F."/>
        </authorList>
    </citation>
    <scope>NUCLEOTIDE SEQUENCE [LARGE SCALE GENOMIC DNA]</scope>
    <source>
        <strain evidence="3">cv. PA1801</strain>
    </source>
</reference>
<evidence type="ECO:0000256" key="1">
    <source>
        <dbReference type="SAM" id="MobiDB-lite"/>
    </source>
</evidence>
<feature type="compositionally biased region" description="Basic and acidic residues" evidence="1">
    <location>
        <begin position="68"/>
        <end position="80"/>
    </location>
</feature>
<accession>A0A5B6UJB9</accession>
<dbReference type="Proteomes" id="UP000325315">
    <property type="component" value="Unassembled WGS sequence"/>
</dbReference>
<evidence type="ECO:0000313" key="3">
    <source>
        <dbReference type="Proteomes" id="UP000325315"/>
    </source>
</evidence>
<feature type="compositionally biased region" description="Basic residues" evidence="1">
    <location>
        <begin position="55"/>
        <end position="65"/>
    </location>
</feature>
<dbReference type="OrthoDB" id="993478at2759"/>
<dbReference type="CDD" id="cd14686">
    <property type="entry name" value="bZIP"/>
    <property type="match status" value="1"/>
</dbReference>
<feature type="region of interest" description="Disordered" evidence="1">
    <location>
        <begin position="32"/>
        <end position="82"/>
    </location>
</feature>